<dbReference type="AlphaFoldDB" id="A0A1G9WEB6"/>
<dbReference type="STRING" id="633440.SAMN05421869_15818"/>
<name>A0A1G9WEB6_9ACTN</name>
<accession>A0A1G9WEB6</accession>
<dbReference type="RefSeq" id="WP_281250152.1">
    <property type="nucleotide sequence ID" value="NZ_FNDJ01000058.1"/>
</dbReference>
<gene>
    <name evidence="1" type="ORF">SAMN05421869_15818</name>
</gene>
<sequence length="41" mass="4866">MALPIRRHRAAEPWSPSWSGRSWDPFAEFRQLWDQGIEIKG</sequence>
<dbReference type="Proteomes" id="UP000199202">
    <property type="component" value="Unassembled WGS sequence"/>
</dbReference>
<dbReference type="EMBL" id="FNDJ01000058">
    <property type="protein sequence ID" value="SDM82516.1"/>
    <property type="molecule type" value="Genomic_DNA"/>
</dbReference>
<evidence type="ECO:0000313" key="2">
    <source>
        <dbReference type="Proteomes" id="UP000199202"/>
    </source>
</evidence>
<keyword evidence="2" id="KW-1185">Reference proteome</keyword>
<reference evidence="1 2" key="1">
    <citation type="submission" date="2016-10" db="EMBL/GenBank/DDBJ databases">
        <authorList>
            <person name="de Groot N.N."/>
        </authorList>
    </citation>
    <scope>NUCLEOTIDE SEQUENCE [LARGE SCALE GENOMIC DNA]</scope>
    <source>
        <strain evidence="1 2">CGMCC 4.6533</strain>
    </source>
</reference>
<organism evidence="1 2">
    <name type="scientific">Nonomuraea jiangxiensis</name>
    <dbReference type="NCBI Taxonomy" id="633440"/>
    <lineage>
        <taxon>Bacteria</taxon>
        <taxon>Bacillati</taxon>
        <taxon>Actinomycetota</taxon>
        <taxon>Actinomycetes</taxon>
        <taxon>Streptosporangiales</taxon>
        <taxon>Streptosporangiaceae</taxon>
        <taxon>Nonomuraea</taxon>
    </lineage>
</organism>
<protein>
    <submittedName>
        <fullName evidence="1">HSP20 family protein</fullName>
    </submittedName>
</protein>
<evidence type="ECO:0000313" key="1">
    <source>
        <dbReference type="EMBL" id="SDM82516.1"/>
    </source>
</evidence>
<proteinExistence type="predicted"/>